<sequence length="73" mass="8091">MADTEKSEKAENTEKIEYETVTCHACDGLGCTYCNKTGSVEVRKPAKLCPKCGGDCCIYCGYTGWEHPRGKYE</sequence>
<dbReference type="GeneID" id="76835050"/>
<proteinExistence type="predicted"/>
<keyword evidence="2" id="KW-1185">Reference proteome</keyword>
<name>A0A9X9T7G9_METOG</name>
<protein>
    <submittedName>
        <fullName evidence="1">Uncharacterized protein</fullName>
    </submittedName>
</protein>
<evidence type="ECO:0000313" key="1">
    <source>
        <dbReference type="EMBL" id="WAI00386.1"/>
    </source>
</evidence>
<organism evidence="1 2">
    <name type="scientific">Methanogenium organophilum</name>
    <dbReference type="NCBI Taxonomy" id="2199"/>
    <lineage>
        <taxon>Archaea</taxon>
        <taxon>Methanobacteriati</taxon>
        <taxon>Methanobacteriota</taxon>
        <taxon>Stenosarchaea group</taxon>
        <taxon>Methanomicrobia</taxon>
        <taxon>Methanomicrobiales</taxon>
        <taxon>Methanomicrobiaceae</taxon>
        <taxon>Methanogenium</taxon>
    </lineage>
</organism>
<dbReference type="RefSeq" id="WP_268185582.1">
    <property type="nucleotide sequence ID" value="NZ_CP113361.1"/>
</dbReference>
<dbReference type="EMBL" id="CP113361">
    <property type="protein sequence ID" value="WAI00386.1"/>
    <property type="molecule type" value="Genomic_DNA"/>
</dbReference>
<evidence type="ECO:0000313" key="2">
    <source>
        <dbReference type="Proteomes" id="UP001163096"/>
    </source>
</evidence>
<dbReference type="Proteomes" id="UP001163096">
    <property type="component" value="Chromosome"/>
</dbReference>
<gene>
    <name evidence="1" type="ORF">OU421_08070</name>
</gene>
<accession>A0A9X9T7G9</accession>
<dbReference type="AlphaFoldDB" id="A0A9X9T7G9"/>
<reference evidence="1" key="1">
    <citation type="submission" date="2022-11" db="EMBL/GenBank/DDBJ databases">
        <title>Complete genome sequence of Methanogenium organophilum DSM 3596.</title>
        <authorList>
            <person name="Chen S.-C."/>
            <person name="Lai S.-J."/>
            <person name="You Y.-T."/>
        </authorList>
    </citation>
    <scope>NUCLEOTIDE SEQUENCE</scope>
    <source>
        <strain evidence="1">DSM 3596</strain>
    </source>
</reference>
<dbReference type="KEGG" id="mou:OU421_08070"/>